<accession>A0AA39CUJ7</accession>
<keyword evidence="10" id="KW-0028">Amino-acid biosynthesis</keyword>
<dbReference type="InterPro" id="IPR033940">
    <property type="entry name" value="IPMI_Swivel"/>
</dbReference>
<dbReference type="InterPro" id="IPR018136">
    <property type="entry name" value="Aconitase_4Fe-4S_BS"/>
</dbReference>
<keyword evidence="17" id="KW-0464">Manganese</keyword>
<evidence type="ECO:0000256" key="15">
    <source>
        <dbReference type="ARBA" id="ARBA00023014"/>
    </source>
</evidence>
<keyword evidence="15" id="KW-0411">Iron-sulfur</keyword>
<dbReference type="GO" id="GO:0051539">
    <property type="term" value="F:4 iron, 4 sulfur cluster binding"/>
    <property type="evidence" value="ECO:0007669"/>
    <property type="project" value="UniProtKB-KW"/>
</dbReference>
<evidence type="ECO:0000256" key="4">
    <source>
        <dbReference type="ARBA" id="ARBA00004729"/>
    </source>
</evidence>
<dbReference type="SUPFAM" id="SSF53335">
    <property type="entry name" value="S-adenosyl-L-methionine-dependent methyltransferases"/>
    <property type="match status" value="1"/>
</dbReference>
<evidence type="ECO:0000256" key="21">
    <source>
        <dbReference type="SAM" id="MobiDB-lite"/>
    </source>
</evidence>
<dbReference type="NCBIfam" id="NF004016">
    <property type="entry name" value="PRK05478.1"/>
    <property type="match status" value="1"/>
</dbReference>
<dbReference type="InterPro" id="IPR029063">
    <property type="entry name" value="SAM-dependent_MTases_sf"/>
</dbReference>
<evidence type="ECO:0000256" key="19">
    <source>
        <dbReference type="ARBA" id="ARBA00023304"/>
    </source>
</evidence>
<evidence type="ECO:0000256" key="3">
    <source>
        <dbReference type="ARBA" id="ARBA00002695"/>
    </source>
</evidence>
<dbReference type="InterPro" id="IPR004429">
    <property type="entry name" value="Isopropylmalate_DH"/>
</dbReference>
<comment type="similarity">
    <text evidence="6">Belongs to the isocitrate and isopropylmalate dehydrogenases family.</text>
</comment>
<dbReference type="Gene3D" id="3.20.19.10">
    <property type="entry name" value="Aconitase, domain 4"/>
    <property type="match status" value="1"/>
</dbReference>
<comment type="subunit">
    <text evidence="7 20">Homodimer.</text>
</comment>
<keyword evidence="9" id="KW-0004">4Fe-4S</keyword>
<reference evidence="23" key="1">
    <citation type="submission" date="2022-10" db="EMBL/GenBank/DDBJ databases">
        <title>Culturing micro-colonial fungi from biological soil crusts in the Mojave desert and describing Neophaeococcomyces mojavensis, and introducing the new genera and species Taxawa tesnikishii.</title>
        <authorList>
            <person name="Kurbessoian T."/>
            <person name="Stajich J.E."/>
        </authorList>
    </citation>
    <scope>NUCLEOTIDE SEQUENCE</scope>
    <source>
        <strain evidence="23">TK_35</strain>
    </source>
</reference>
<dbReference type="InterPro" id="IPR015931">
    <property type="entry name" value="Acnase/IPM_dHydase_lsu_aba_1/3"/>
</dbReference>
<dbReference type="NCBIfam" id="TIGR00171">
    <property type="entry name" value="leuD"/>
    <property type="match status" value="1"/>
</dbReference>
<organism evidence="23">
    <name type="scientific">Knufia peltigerae</name>
    <dbReference type="NCBI Taxonomy" id="1002370"/>
    <lineage>
        <taxon>Eukaryota</taxon>
        <taxon>Fungi</taxon>
        <taxon>Dikarya</taxon>
        <taxon>Ascomycota</taxon>
        <taxon>Pezizomycotina</taxon>
        <taxon>Eurotiomycetes</taxon>
        <taxon>Chaetothyriomycetidae</taxon>
        <taxon>Chaetothyriales</taxon>
        <taxon>Trichomeriaceae</taxon>
        <taxon>Knufia</taxon>
    </lineage>
</organism>
<evidence type="ECO:0000256" key="5">
    <source>
        <dbReference type="ARBA" id="ARBA00007185"/>
    </source>
</evidence>
<keyword evidence="16 20" id="KW-0520">NAD</keyword>
<evidence type="ECO:0000313" key="23">
    <source>
        <dbReference type="EMBL" id="KAJ9624286.1"/>
    </source>
</evidence>
<dbReference type="PROSITE" id="PS01244">
    <property type="entry name" value="ACONITASE_2"/>
    <property type="match status" value="1"/>
</dbReference>
<dbReference type="HAMAP" id="MF_01026">
    <property type="entry name" value="LeuC_type1"/>
    <property type="match status" value="1"/>
</dbReference>
<evidence type="ECO:0000256" key="13">
    <source>
        <dbReference type="ARBA" id="ARBA00023002"/>
    </source>
</evidence>
<dbReference type="GO" id="GO:0051287">
    <property type="term" value="F:NAD binding"/>
    <property type="evidence" value="ECO:0007669"/>
    <property type="project" value="InterPro"/>
</dbReference>
<evidence type="ECO:0000256" key="18">
    <source>
        <dbReference type="ARBA" id="ARBA00023239"/>
    </source>
</evidence>
<dbReference type="InterPro" id="IPR033941">
    <property type="entry name" value="IPMI_cat"/>
</dbReference>
<feature type="compositionally biased region" description="Basic and acidic residues" evidence="21">
    <location>
        <begin position="314"/>
        <end position="324"/>
    </location>
</feature>
<dbReference type="CDD" id="cd01583">
    <property type="entry name" value="IPMI"/>
    <property type="match status" value="1"/>
</dbReference>
<dbReference type="GO" id="GO:0003861">
    <property type="term" value="F:3-isopropylmalate dehydratase activity"/>
    <property type="evidence" value="ECO:0007669"/>
    <property type="project" value="UniProtKB-EC"/>
</dbReference>
<dbReference type="EC" id="1.1.1.85" evidence="20"/>
<dbReference type="AlphaFoldDB" id="A0AA39CUJ7"/>
<keyword evidence="18" id="KW-0456">Lyase</keyword>
<keyword evidence="8 20" id="KW-0432">Leucine biosynthesis</keyword>
<dbReference type="Pfam" id="PF00180">
    <property type="entry name" value="Iso_dh"/>
    <property type="match status" value="1"/>
</dbReference>
<dbReference type="NCBIfam" id="NF002458">
    <property type="entry name" value="PRK01641.1"/>
    <property type="match status" value="1"/>
</dbReference>
<feature type="domain" description="Isopropylmalate dehydrogenase-like" evidence="22">
    <location>
        <begin position="885"/>
        <end position="1225"/>
    </location>
</feature>
<dbReference type="InterPro" id="IPR001030">
    <property type="entry name" value="Acoase/IPM_deHydtase_lsu_aba"/>
</dbReference>
<sequence>MSAFDTATATSSAAQQWNAQDYAIDAGFVPTLGGAVARLLDARAGERILDLGCGDGVLTTELALSGAHMQGVDASPEMVIAARARGVDARVMDGHALTFDGAFDAVFSNAALHWMPNPDRVLEGVRRALRPGGRFVAEFGGHGNVATIVAAVQAARVAHGQGASTFQWYFPTADGYAERLRKHGFQVKLIECLPRPTALPTGVAGWLRVFAAPLLDDLPAEARATVRDAATALLADLPRNATGQPLADYVRLRVLARKRMTSAPRTLYDKLWDAHVVVPETDSAPAVLYIDLHLIHEVTSPQAFTELRERGLKPRRPDRTKATMDHSTPTLPAAADGTLPYASAASEAQVAMLARNCAEHGIELFDMASDNRGIVHVIAPEQGFTQPGMTIVCGDSHTSTHGAFGSLAFGIGTSEVGHVLATQCLLQRKAKTLAITVDGEVAPGIGAKDVVLHIIGVIGVNGGTGHVIEFRGSTIEAMDMEQRMTLCNMSIEAGARAGMVAPDQVTFDFVANTPRGPKGADFDAAVARWTQLRSDEGARFDSEVHIDAADIRPTLTWGTHPGTAIAVDAPIPAANDAAAQKGLDYMQFQAGQSLAGTPVDVVFVGSCTNGRLSDMREVAQVLRGRRVAERVRMLVVPGSEIVKRQAEAEGIHEIVRAAGAEWREPGCSMCIAMNGDLVAPGQLAVSTSNRNFEGRQGPGSRTLLASPMSAAWAAVQGHVADARELFAQEIIPARFLSTTERAGLGRNAFNDWRWQADGSPVADFAFNQPHNAGRSILLAGRNFGCGSSREHAPWALTDLGLRAIVSSEIADIFRGNSLKNGLLPIVLDEADVQVLMQRPDDELTIDVAARELRTPDGRVYSFPLDGFSQTCLLEGVDQLGYLLGRVPEIERYEMAAAAVAVLNAVAERFNHTFTFSEHDIGGIAIDRHGEPLPASTLAACQAANAVLLGAVGGPKWSDPNAKVRPEQGLLAIRKALGLYANLRPVRTHEAALHASPIKAELLQGVDFVVVRELTGGIYFGDKTRDADSASDLCRYTVAEIERVLRSGFRLAQQRRGKVTSVDKANVLETSRLWRDVATRIGREEFPDVALEHQLVDSMAMHLLAKPREYDVIVTENMFGDILTDEASMLAGSLGLLPSASLGEPGAVGIYEPIHGSAPDIAGKGIANPYATIFSAAMLLRHSLGLEAEAAAVEAAVHAVLDDGVFTADLAAKGSAVSTAAATDAVLAKLG</sequence>
<keyword evidence="11 20" id="KW-0479">Metal-binding</keyword>
<dbReference type="PROSITE" id="PS00450">
    <property type="entry name" value="ACONITASE_1"/>
    <property type="match status" value="1"/>
</dbReference>
<dbReference type="GO" id="GO:0008757">
    <property type="term" value="F:S-adenosylmethionine-dependent methyltransferase activity"/>
    <property type="evidence" value="ECO:0007669"/>
    <property type="project" value="InterPro"/>
</dbReference>
<dbReference type="PANTHER" id="PTHR42979">
    <property type="entry name" value="3-ISOPROPYLMALATE DEHYDROGENASE"/>
    <property type="match status" value="1"/>
</dbReference>
<comment type="caution">
    <text evidence="23">The sequence shown here is derived from an EMBL/GenBank/DDBJ whole genome shotgun (WGS) entry which is preliminary data.</text>
</comment>
<comment type="catalytic activity">
    <reaction evidence="1">
        <text>(2R,3S)-3-isopropylmalate = (2S)-2-isopropylmalate</text>
        <dbReference type="Rhea" id="RHEA:32287"/>
        <dbReference type="ChEBI" id="CHEBI:1178"/>
        <dbReference type="ChEBI" id="CHEBI:35121"/>
        <dbReference type="EC" id="4.2.1.33"/>
    </reaction>
</comment>
<dbReference type="PROSITE" id="PS00470">
    <property type="entry name" value="IDH_IMDH"/>
    <property type="match status" value="1"/>
</dbReference>
<feature type="region of interest" description="Disordered" evidence="21">
    <location>
        <begin position="314"/>
        <end position="335"/>
    </location>
</feature>
<evidence type="ECO:0000259" key="22">
    <source>
        <dbReference type="SMART" id="SM01329"/>
    </source>
</evidence>
<dbReference type="HAMAP" id="MF_01033">
    <property type="entry name" value="LeuB_type1"/>
    <property type="match status" value="1"/>
</dbReference>
<dbReference type="EMBL" id="JAPDRN010000096">
    <property type="protein sequence ID" value="KAJ9624286.1"/>
    <property type="molecule type" value="Genomic_DNA"/>
</dbReference>
<dbReference type="InterPro" id="IPR004431">
    <property type="entry name" value="3-IsopropMal_deHydase_ssu"/>
</dbReference>
<dbReference type="FunFam" id="3.40.718.10:FF:000006">
    <property type="entry name" value="3-isopropylmalate dehydrogenase"/>
    <property type="match status" value="1"/>
</dbReference>
<evidence type="ECO:0000256" key="6">
    <source>
        <dbReference type="ARBA" id="ARBA00007769"/>
    </source>
</evidence>
<dbReference type="GO" id="GO:0000287">
    <property type="term" value="F:magnesium ion binding"/>
    <property type="evidence" value="ECO:0007669"/>
    <property type="project" value="InterPro"/>
</dbReference>
<evidence type="ECO:0000256" key="20">
    <source>
        <dbReference type="RuleBase" id="RU004445"/>
    </source>
</evidence>
<evidence type="ECO:0000256" key="9">
    <source>
        <dbReference type="ARBA" id="ARBA00022485"/>
    </source>
</evidence>
<name>A0AA39CUJ7_9EURO</name>
<dbReference type="SUPFAM" id="SSF53732">
    <property type="entry name" value="Aconitase iron-sulfur domain"/>
    <property type="match status" value="1"/>
</dbReference>
<evidence type="ECO:0000256" key="10">
    <source>
        <dbReference type="ARBA" id="ARBA00022605"/>
    </source>
</evidence>
<dbReference type="Gene3D" id="3.30.499.10">
    <property type="entry name" value="Aconitase, domain 3"/>
    <property type="match status" value="2"/>
</dbReference>
<comment type="cofactor">
    <cofactor evidence="2">
        <name>Mn(2+)</name>
        <dbReference type="ChEBI" id="CHEBI:29035"/>
    </cofactor>
</comment>
<dbReference type="GO" id="GO:0003862">
    <property type="term" value="F:3-isopropylmalate dehydrogenase activity"/>
    <property type="evidence" value="ECO:0007669"/>
    <property type="project" value="UniProtKB-EC"/>
</dbReference>
<comment type="catalytic activity">
    <reaction evidence="20">
        <text>(2R,3S)-3-isopropylmalate + NAD(+) = 4-methyl-2-oxopentanoate + CO2 + NADH</text>
        <dbReference type="Rhea" id="RHEA:32271"/>
        <dbReference type="ChEBI" id="CHEBI:16526"/>
        <dbReference type="ChEBI" id="CHEBI:17865"/>
        <dbReference type="ChEBI" id="CHEBI:35121"/>
        <dbReference type="ChEBI" id="CHEBI:57540"/>
        <dbReference type="ChEBI" id="CHEBI:57945"/>
        <dbReference type="EC" id="1.1.1.85"/>
    </reaction>
</comment>
<dbReference type="SUPFAM" id="SSF52016">
    <property type="entry name" value="LeuD/IlvD-like"/>
    <property type="match status" value="1"/>
</dbReference>
<dbReference type="Gene3D" id="3.40.718.10">
    <property type="entry name" value="Isopropylmalate Dehydrogenase"/>
    <property type="match status" value="1"/>
</dbReference>
<keyword evidence="19 20" id="KW-0100">Branched-chain amino acid biosynthesis</keyword>
<dbReference type="Pfam" id="PF00694">
    <property type="entry name" value="Aconitase_C"/>
    <property type="match status" value="1"/>
</dbReference>
<protein>
    <recommendedName>
        <fullName evidence="20">3-isopropylmalate dehydrogenase</fullName>
        <ecNumber evidence="20">1.1.1.85</ecNumber>
    </recommendedName>
</protein>
<evidence type="ECO:0000256" key="11">
    <source>
        <dbReference type="ARBA" id="ARBA00022723"/>
    </source>
</evidence>
<dbReference type="CDD" id="cd02440">
    <property type="entry name" value="AdoMet_MTases"/>
    <property type="match status" value="1"/>
</dbReference>
<dbReference type="InterPro" id="IPR000573">
    <property type="entry name" value="AconitaseA/IPMdHydase_ssu_swvl"/>
</dbReference>
<dbReference type="InterPro" id="IPR015928">
    <property type="entry name" value="Aconitase/3IPM_dehydase_swvl"/>
</dbReference>
<dbReference type="InterPro" id="IPR019818">
    <property type="entry name" value="IsoCit/isopropylmalate_DH_CS"/>
</dbReference>
<evidence type="ECO:0000256" key="16">
    <source>
        <dbReference type="ARBA" id="ARBA00023027"/>
    </source>
</evidence>
<comment type="cofactor">
    <cofactor evidence="20">
        <name>Mg(2+)</name>
        <dbReference type="ChEBI" id="CHEBI:18420"/>
    </cofactor>
    <cofactor evidence="20">
        <name>Mn(2+)</name>
        <dbReference type="ChEBI" id="CHEBI:29035"/>
    </cofactor>
    <text evidence="20">Binds 1 Mg(2+) or Mn(2+) ion per subunit.</text>
</comment>
<dbReference type="NCBIfam" id="TIGR00170">
    <property type="entry name" value="leuC"/>
    <property type="match status" value="1"/>
</dbReference>
<dbReference type="InterPro" id="IPR004430">
    <property type="entry name" value="3-IsopropMal_deHydase_lsu"/>
</dbReference>
<dbReference type="Pfam" id="PF08241">
    <property type="entry name" value="Methyltransf_11"/>
    <property type="match status" value="1"/>
</dbReference>
<dbReference type="InterPro" id="IPR013216">
    <property type="entry name" value="Methyltransf_11"/>
</dbReference>
<dbReference type="SMART" id="SM01329">
    <property type="entry name" value="Iso_dh"/>
    <property type="match status" value="1"/>
</dbReference>
<evidence type="ECO:0000256" key="12">
    <source>
        <dbReference type="ARBA" id="ARBA00022842"/>
    </source>
</evidence>
<keyword evidence="14" id="KW-0408">Iron</keyword>
<evidence type="ECO:0000256" key="1">
    <source>
        <dbReference type="ARBA" id="ARBA00000491"/>
    </source>
</evidence>
<gene>
    <name evidence="23" type="ORF">H2204_010993</name>
</gene>
<keyword evidence="12" id="KW-0460">Magnesium</keyword>
<dbReference type="InterPro" id="IPR036008">
    <property type="entry name" value="Aconitase_4Fe-4S_dom"/>
</dbReference>
<dbReference type="Pfam" id="PF00330">
    <property type="entry name" value="Aconitase"/>
    <property type="match status" value="1"/>
</dbReference>
<dbReference type="InterPro" id="IPR024084">
    <property type="entry name" value="IsoPropMal-DH-like_dom"/>
</dbReference>
<comment type="pathway">
    <text evidence="20">Amino-acid biosynthesis; L-leucine biosynthesis; L-leucine from 3-methyl-2-oxobutanoate: step 3/4.</text>
</comment>
<evidence type="ECO:0000256" key="7">
    <source>
        <dbReference type="ARBA" id="ARBA00011738"/>
    </source>
</evidence>
<dbReference type="Gene3D" id="3.40.50.150">
    <property type="entry name" value="Vaccinia Virus protein VP39"/>
    <property type="match status" value="1"/>
</dbReference>
<dbReference type="GO" id="GO:0009316">
    <property type="term" value="C:3-isopropylmalate dehydratase complex"/>
    <property type="evidence" value="ECO:0007669"/>
    <property type="project" value="InterPro"/>
</dbReference>
<dbReference type="PANTHER" id="PTHR42979:SF1">
    <property type="entry name" value="3-ISOPROPYLMALATE DEHYDROGENASE"/>
    <property type="match status" value="1"/>
</dbReference>
<dbReference type="CDD" id="cd01577">
    <property type="entry name" value="IPMI_Swivel"/>
    <property type="match status" value="1"/>
</dbReference>
<dbReference type="GO" id="GO:0009098">
    <property type="term" value="P:L-leucine biosynthetic process"/>
    <property type="evidence" value="ECO:0007669"/>
    <property type="project" value="UniProtKB-KW"/>
</dbReference>
<evidence type="ECO:0000256" key="8">
    <source>
        <dbReference type="ARBA" id="ARBA00022430"/>
    </source>
</evidence>
<evidence type="ECO:0000256" key="17">
    <source>
        <dbReference type="ARBA" id="ARBA00023211"/>
    </source>
</evidence>
<dbReference type="PRINTS" id="PR00415">
    <property type="entry name" value="ACONITASE"/>
</dbReference>
<comment type="function">
    <text evidence="3">Catalyzes the isomerization between 2-isopropylmalate and 3-isopropylmalate, via the formation of 2-isopropylmaleate.</text>
</comment>
<dbReference type="SUPFAM" id="SSF53659">
    <property type="entry name" value="Isocitrate/Isopropylmalate dehydrogenase-like"/>
    <property type="match status" value="1"/>
</dbReference>
<comment type="function">
    <text evidence="20">Catalyzes the oxidation of 3-carboxy-2-hydroxy-4-methylpentanoate (3-isopropylmalate) to 3-carboxy-4-methyl-2-oxopentanoate. The product decarboxylates to 4-methyl-2 oxopentanoate.</text>
</comment>
<evidence type="ECO:0000256" key="2">
    <source>
        <dbReference type="ARBA" id="ARBA00001936"/>
    </source>
</evidence>
<comment type="pathway">
    <text evidence="4">Amino-acid biosynthesis; L-leucine biosynthesis; L-leucine from 3-methyl-2-oxobutanoate: step 2/4.</text>
</comment>
<dbReference type="NCBIfam" id="NF009116">
    <property type="entry name" value="PRK12466.1"/>
    <property type="match status" value="1"/>
</dbReference>
<comment type="similarity">
    <text evidence="5">Belongs to the aconitase/IPM isomerase family.</text>
</comment>
<proteinExistence type="inferred from homology"/>
<evidence type="ECO:0000256" key="14">
    <source>
        <dbReference type="ARBA" id="ARBA00023004"/>
    </source>
</evidence>
<dbReference type="NCBIfam" id="TIGR00169">
    <property type="entry name" value="leuB"/>
    <property type="match status" value="1"/>
</dbReference>
<keyword evidence="13" id="KW-0560">Oxidoreductase</keyword>